<keyword evidence="1" id="KW-0677">Repeat</keyword>
<dbReference type="Pfam" id="PF00041">
    <property type="entry name" value="fn3"/>
    <property type="match status" value="1"/>
</dbReference>
<dbReference type="InterPro" id="IPR003961">
    <property type="entry name" value="FN3_dom"/>
</dbReference>
<dbReference type="Gene3D" id="2.60.40.10">
    <property type="entry name" value="Immunoglobulins"/>
    <property type="match status" value="1"/>
</dbReference>
<dbReference type="InterPro" id="IPR007110">
    <property type="entry name" value="Ig-like_dom"/>
</dbReference>
<name>A0A1X7T9S6_AMPQE</name>
<sequence length="286" mass="30920">MNCVKIGHYTYGISMSIGSTALASYTNCDDRSSTCPGTELVSFSNTLRYTVNITWDGMNVSSGSISQSTTGDQMYQCVVQVTDQPTRTRDVIVRVPATAPSSLTEVNKTATTITVSWTALDSSDADGYVVNVTSDTDTVQTVQVEGSSNNTITLNGLNIQTTYSITVRAYQQLLGPASSAISVQTLPVINIMNWTLVSSITQLNNTQYRIDCLTTTDINPSTDVYWLVNGVMKNNSMYTSIDVLTYNNTLLVYPDPLGVSVNVTCIAMIGGINYSQSVILHGMIIL</sequence>
<feature type="domain" description="Fibronectin type-III" evidence="3">
    <location>
        <begin position="99"/>
        <end position="188"/>
    </location>
</feature>
<dbReference type="InterPro" id="IPR013783">
    <property type="entry name" value="Ig-like_fold"/>
</dbReference>
<evidence type="ECO:0000259" key="2">
    <source>
        <dbReference type="PROSITE" id="PS50835"/>
    </source>
</evidence>
<evidence type="ECO:0000313" key="4">
    <source>
        <dbReference type="EnsemblMetazoa" id="Aqu2.1.11162_001"/>
    </source>
</evidence>
<dbReference type="SUPFAM" id="SSF49265">
    <property type="entry name" value="Fibronectin type III"/>
    <property type="match status" value="1"/>
</dbReference>
<dbReference type="SMART" id="SM00060">
    <property type="entry name" value="FN3"/>
    <property type="match status" value="1"/>
</dbReference>
<dbReference type="eggNOG" id="KOG3510">
    <property type="taxonomic scope" value="Eukaryota"/>
</dbReference>
<dbReference type="InterPro" id="IPR036116">
    <property type="entry name" value="FN3_sf"/>
</dbReference>
<feature type="domain" description="Ig-like" evidence="2">
    <location>
        <begin position="187"/>
        <end position="279"/>
    </location>
</feature>
<accession>A0A1X7T9S6</accession>
<evidence type="ECO:0000256" key="1">
    <source>
        <dbReference type="ARBA" id="ARBA00022737"/>
    </source>
</evidence>
<evidence type="ECO:0000259" key="3">
    <source>
        <dbReference type="PROSITE" id="PS50853"/>
    </source>
</evidence>
<reference evidence="4" key="1">
    <citation type="submission" date="2017-05" db="UniProtKB">
        <authorList>
            <consortium name="EnsemblMetazoa"/>
        </authorList>
    </citation>
    <scope>IDENTIFICATION</scope>
</reference>
<dbReference type="CDD" id="cd00063">
    <property type="entry name" value="FN3"/>
    <property type="match status" value="1"/>
</dbReference>
<dbReference type="InParanoid" id="A0A1X7T9S6"/>
<evidence type="ECO:0008006" key="5">
    <source>
        <dbReference type="Google" id="ProtNLM"/>
    </source>
</evidence>
<dbReference type="AlphaFoldDB" id="A0A1X7T9S6"/>
<dbReference type="PANTHER" id="PTHR46708">
    <property type="entry name" value="TENASCIN"/>
    <property type="match status" value="1"/>
</dbReference>
<dbReference type="PROSITE" id="PS50853">
    <property type="entry name" value="FN3"/>
    <property type="match status" value="1"/>
</dbReference>
<dbReference type="EnsemblMetazoa" id="Aqu2.1.11162_001">
    <property type="protein sequence ID" value="Aqu2.1.11162_001"/>
    <property type="gene ID" value="Aqu2.1.11162"/>
</dbReference>
<protein>
    <recommendedName>
        <fullName evidence="5">Fibronectin type-III domain-containing protein</fullName>
    </recommendedName>
</protein>
<dbReference type="PANTHER" id="PTHR46708:SF11">
    <property type="entry name" value="RECEPTOR-TYPE TYROSINE-PROTEIN PHOSPHATASE ETA-LIKE"/>
    <property type="match status" value="1"/>
</dbReference>
<proteinExistence type="predicted"/>
<dbReference type="PROSITE" id="PS50835">
    <property type="entry name" value="IG_LIKE"/>
    <property type="match status" value="1"/>
</dbReference>
<dbReference type="InterPro" id="IPR050991">
    <property type="entry name" value="ECM_Regulatory_Proteins"/>
</dbReference>
<organism evidence="4">
    <name type="scientific">Amphimedon queenslandica</name>
    <name type="common">Sponge</name>
    <dbReference type="NCBI Taxonomy" id="400682"/>
    <lineage>
        <taxon>Eukaryota</taxon>
        <taxon>Metazoa</taxon>
        <taxon>Porifera</taxon>
        <taxon>Demospongiae</taxon>
        <taxon>Heteroscleromorpha</taxon>
        <taxon>Haplosclerida</taxon>
        <taxon>Niphatidae</taxon>
        <taxon>Amphimedon</taxon>
    </lineage>
</organism>